<sequence>MVVMLVLRILCHINRTTSTSGVLNLRSFLRIIVSSVCYATAGAKPAHCFLALVPNGLKETPYSLDWEESDDREDTKEPKLTFNTKTDTTACLGAWYTWDRILQTSLEGLLHKDYKKKKNSNGTWWRQSSRLDSYELLDIGQKHVNRTWCQPPISLDSWKPTSRYLSENTCILYLEQAPEMTIELDNRSILKRSNRSMTTS</sequence>
<feature type="signal peptide" evidence="1">
    <location>
        <begin position="1"/>
        <end position="18"/>
    </location>
</feature>
<reference evidence="2 3" key="1">
    <citation type="submission" date="2021-03" db="EMBL/GenBank/DDBJ databases">
        <authorList>
            <person name="King G.J."/>
            <person name="Bancroft I."/>
            <person name="Baten A."/>
            <person name="Bloomfield J."/>
            <person name="Borpatragohain P."/>
            <person name="He Z."/>
            <person name="Irish N."/>
            <person name="Irwin J."/>
            <person name="Liu K."/>
            <person name="Mauleon R.P."/>
            <person name="Moore J."/>
            <person name="Morris R."/>
            <person name="Ostergaard L."/>
            <person name="Wang B."/>
            <person name="Wells R."/>
        </authorList>
    </citation>
    <scope>NUCLEOTIDE SEQUENCE [LARGE SCALE GENOMIC DNA]</scope>
    <source>
        <strain evidence="2">R-o-18</strain>
        <tissue evidence="2">Leaf</tissue>
    </source>
</reference>
<feature type="chain" id="PRO_5045083118" evidence="1">
    <location>
        <begin position="19"/>
        <end position="200"/>
    </location>
</feature>
<evidence type="ECO:0000313" key="3">
    <source>
        <dbReference type="Proteomes" id="UP000823674"/>
    </source>
</evidence>
<organism evidence="2 3">
    <name type="scientific">Brassica rapa subsp. trilocularis</name>
    <dbReference type="NCBI Taxonomy" id="1813537"/>
    <lineage>
        <taxon>Eukaryota</taxon>
        <taxon>Viridiplantae</taxon>
        <taxon>Streptophyta</taxon>
        <taxon>Embryophyta</taxon>
        <taxon>Tracheophyta</taxon>
        <taxon>Spermatophyta</taxon>
        <taxon>Magnoliopsida</taxon>
        <taxon>eudicotyledons</taxon>
        <taxon>Gunneridae</taxon>
        <taxon>Pentapetalae</taxon>
        <taxon>rosids</taxon>
        <taxon>malvids</taxon>
        <taxon>Brassicales</taxon>
        <taxon>Brassicaceae</taxon>
        <taxon>Brassiceae</taxon>
        <taxon>Brassica</taxon>
    </lineage>
</organism>
<gene>
    <name evidence="2" type="primary">A04g505740.1_BraROA</name>
    <name evidence="2" type="ORF">IGI04_015742</name>
</gene>
<keyword evidence="3" id="KW-1185">Reference proteome</keyword>
<dbReference type="EMBL" id="JADBGQ010000004">
    <property type="protein sequence ID" value="KAG5401135.1"/>
    <property type="molecule type" value="Genomic_DNA"/>
</dbReference>
<evidence type="ECO:0000313" key="2">
    <source>
        <dbReference type="EMBL" id="KAG5401135.1"/>
    </source>
</evidence>
<accession>A0ABQ7MRF9</accession>
<name>A0ABQ7MRF9_BRACM</name>
<proteinExistence type="predicted"/>
<evidence type="ECO:0000256" key="1">
    <source>
        <dbReference type="SAM" id="SignalP"/>
    </source>
</evidence>
<keyword evidence="1" id="KW-0732">Signal</keyword>
<comment type="caution">
    <text evidence="2">The sequence shown here is derived from an EMBL/GenBank/DDBJ whole genome shotgun (WGS) entry which is preliminary data.</text>
</comment>
<dbReference type="Proteomes" id="UP000823674">
    <property type="component" value="Chromosome A04"/>
</dbReference>
<protein>
    <submittedName>
        <fullName evidence="2">Uncharacterized protein</fullName>
    </submittedName>
</protein>